<dbReference type="HOGENOM" id="CLU_3033284_0_0_1"/>
<gene>
    <name evidence="1" type="ORF">PISMIDRAFT_687581</name>
</gene>
<dbReference type="Proteomes" id="UP000054018">
    <property type="component" value="Unassembled WGS sequence"/>
</dbReference>
<keyword evidence="2" id="KW-1185">Reference proteome</keyword>
<reference evidence="1 2" key="1">
    <citation type="submission" date="2014-04" db="EMBL/GenBank/DDBJ databases">
        <authorList>
            <consortium name="DOE Joint Genome Institute"/>
            <person name="Kuo A."/>
            <person name="Kohler A."/>
            <person name="Costa M.D."/>
            <person name="Nagy L.G."/>
            <person name="Floudas D."/>
            <person name="Copeland A."/>
            <person name="Barry K.W."/>
            <person name="Cichocki N."/>
            <person name="Veneault-Fourrey C."/>
            <person name="LaButti K."/>
            <person name="Lindquist E.A."/>
            <person name="Lipzen A."/>
            <person name="Lundell T."/>
            <person name="Morin E."/>
            <person name="Murat C."/>
            <person name="Sun H."/>
            <person name="Tunlid A."/>
            <person name="Henrissat B."/>
            <person name="Grigoriev I.V."/>
            <person name="Hibbett D.S."/>
            <person name="Martin F."/>
            <person name="Nordberg H.P."/>
            <person name="Cantor M.N."/>
            <person name="Hua S.X."/>
        </authorList>
    </citation>
    <scope>NUCLEOTIDE SEQUENCE [LARGE SCALE GENOMIC DNA]</scope>
    <source>
        <strain evidence="1 2">441</strain>
    </source>
</reference>
<name>A0A0C9YEF7_9AGAM</name>
<dbReference type="EMBL" id="KN833913">
    <property type="protein sequence ID" value="KIK14961.1"/>
    <property type="molecule type" value="Genomic_DNA"/>
</dbReference>
<sequence length="55" mass="6327">MQDSILYRGLDRSHKQITVMVTVAFRKISHLRQIASKIGATIGGTSRVEEWVWKK</sequence>
<evidence type="ECO:0000313" key="1">
    <source>
        <dbReference type="EMBL" id="KIK14961.1"/>
    </source>
</evidence>
<dbReference type="AlphaFoldDB" id="A0A0C9YEF7"/>
<protein>
    <submittedName>
        <fullName evidence="1">Uncharacterized protein</fullName>
    </submittedName>
</protein>
<reference evidence="2" key="2">
    <citation type="submission" date="2015-01" db="EMBL/GenBank/DDBJ databases">
        <title>Evolutionary Origins and Diversification of the Mycorrhizal Mutualists.</title>
        <authorList>
            <consortium name="DOE Joint Genome Institute"/>
            <consortium name="Mycorrhizal Genomics Consortium"/>
            <person name="Kohler A."/>
            <person name="Kuo A."/>
            <person name="Nagy L.G."/>
            <person name="Floudas D."/>
            <person name="Copeland A."/>
            <person name="Barry K.W."/>
            <person name="Cichocki N."/>
            <person name="Veneault-Fourrey C."/>
            <person name="LaButti K."/>
            <person name="Lindquist E.A."/>
            <person name="Lipzen A."/>
            <person name="Lundell T."/>
            <person name="Morin E."/>
            <person name="Murat C."/>
            <person name="Riley R."/>
            <person name="Ohm R."/>
            <person name="Sun H."/>
            <person name="Tunlid A."/>
            <person name="Henrissat B."/>
            <person name="Grigoriev I.V."/>
            <person name="Hibbett D.S."/>
            <person name="Martin F."/>
        </authorList>
    </citation>
    <scope>NUCLEOTIDE SEQUENCE [LARGE SCALE GENOMIC DNA]</scope>
    <source>
        <strain evidence="2">441</strain>
    </source>
</reference>
<accession>A0A0C9YEF7</accession>
<organism evidence="1 2">
    <name type="scientific">Pisolithus microcarpus 441</name>
    <dbReference type="NCBI Taxonomy" id="765257"/>
    <lineage>
        <taxon>Eukaryota</taxon>
        <taxon>Fungi</taxon>
        <taxon>Dikarya</taxon>
        <taxon>Basidiomycota</taxon>
        <taxon>Agaricomycotina</taxon>
        <taxon>Agaricomycetes</taxon>
        <taxon>Agaricomycetidae</taxon>
        <taxon>Boletales</taxon>
        <taxon>Sclerodermatineae</taxon>
        <taxon>Pisolithaceae</taxon>
        <taxon>Pisolithus</taxon>
    </lineage>
</organism>
<evidence type="ECO:0000313" key="2">
    <source>
        <dbReference type="Proteomes" id="UP000054018"/>
    </source>
</evidence>
<proteinExistence type="predicted"/>